<evidence type="ECO:0000256" key="1">
    <source>
        <dbReference type="ARBA" id="ARBA00004479"/>
    </source>
</evidence>
<dbReference type="EMBL" id="BMAT01007380">
    <property type="protein sequence ID" value="GFR63051.1"/>
    <property type="molecule type" value="Genomic_DNA"/>
</dbReference>
<dbReference type="InterPro" id="IPR013568">
    <property type="entry name" value="SEFIR_dom"/>
</dbReference>
<organism evidence="13 14">
    <name type="scientific">Elysia marginata</name>
    <dbReference type="NCBI Taxonomy" id="1093978"/>
    <lineage>
        <taxon>Eukaryota</taxon>
        <taxon>Metazoa</taxon>
        <taxon>Spiralia</taxon>
        <taxon>Lophotrochozoa</taxon>
        <taxon>Mollusca</taxon>
        <taxon>Gastropoda</taxon>
        <taxon>Heterobranchia</taxon>
        <taxon>Euthyneura</taxon>
        <taxon>Panpulmonata</taxon>
        <taxon>Sacoglossa</taxon>
        <taxon>Placobranchoidea</taxon>
        <taxon>Plakobranchidae</taxon>
        <taxon>Elysia</taxon>
    </lineage>
</organism>
<feature type="transmembrane region" description="Helical" evidence="9">
    <location>
        <begin position="293"/>
        <end position="315"/>
    </location>
</feature>
<gene>
    <name evidence="13" type="ORF">ElyMa_003594700</name>
</gene>
<evidence type="ECO:0000256" key="2">
    <source>
        <dbReference type="ARBA" id="ARBA00022692"/>
    </source>
</evidence>
<keyword evidence="4 9" id="KW-1133">Transmembrane helix</keyword>
<dbReference type="Pfam" id="PF08357">
    <property type="entry name" value="SEFIR"/>
    <property type="match status" value="1"/>
</dbReference>
<evidence type="ECO:0000256" key="5">
    <source>
        <dbReference type="ARBA" id="ARBA00023136"/>
    </source>
</evidence>
<dbReference type="Gene3D" id="3.40.50.11530">
    <property type="match status" value="1"/>
</dbReference>
<evidence type="ECO:0000256" key="9">
    <source>
        <dbReference type="SAM" id="Phobius"/>
    </source>
</evidence>
<feature type="domain" description="ILCR1 Ig-like" evidence="12">
    <location>
        <begin position="131"/>
        <end position="240"/>
    </location>
</feature>
<keyword evidence="5 9" id="KW-0472">Membrane</keyword>
<proteinExistence type="predicted"/>
<feature type="chain" id="PRO_5043394157" evidence="10">
    <location>
        <begin position="33"/>
        <end position="698"/>
    </location>
</feature>
<feature type="domain" description="SEFIR" evidence="11">
    <location>
        <begin position="348"/>
        <end position="492"/>
    </location>
</feature>
<keyword evidence="6 13" id="KW-0675">Receptor</keyword>
<feature type="non-terminal residue" evidence="13">
    <location>
        <position position="1"/>
    </location>
</feature>
<dbReference type="InterPro" id="IPR057066">
    <property type="entry name" value="Ig_ILCR1"/>
</dbReference>
<keyword evidence="2 9" id="KW-0812">Transmembrane</keyword>
<evidence type="ECO:0000259" key="11">
    <source>
        <dbReference type="Pfam" id="PF08357"/>
    </source>
</evidence>
<evidence type="ECO:0000313" key="13">
    <source>
        <dbReference type="EMBL" id="GFR63051.1"/>
    </source>
</evidence>
<dbReference type="GO" id="GO:0030368">
    <property type="term" value="F:interleukin-17 receptor activity"/>
    <property type="evidence" value="ECO:0007669"/>
    <property type="project" value="InterPro"/>
</dbReference>
<evidence type="ECO:0000256" key="4">
    <source>
        <dbReference type="ARBA" id="ARBA00022989"/>
    </source>
</evidence>
<accession>A0AAV4ESB4</accession>
<evidence type="ECO:0000313" key="14">
    <source>
        <dbReference type="Proteomes" id="UP000762676"/>
    </source>
</evidence>
<evidence type="ECO:0000256" key="10">
    <source>
        <dbReference type="SAM" id="SignalP"/>
    </source>
</evidence>
<reference evidence="13 14" key="1">
    <citation type="journal article" date="2021" name="Elife">
        <title>Chloroplast acquisition without the gene transfer in kleptoplastic sea slugs, Plakobranchus ocellatus.</title>
        <authorList>
            <person name="Maeda T."/>
            <person name="Takahashi S."/>
            <person name="Yoshida T."/>
            <person name="Shimamura S."/>
            <person name="Takaki Y."/>
            <person name="Nagai Y."/>
            <person name="Toyoda A."/>
            <person name="Suzuki Y."/>
            <person name="Arimoto A."/>
            <person name="Ishii H."/>
            <person name="Satoh N."/>
            <person name="Nishiyama T."/>
            <person name="Hasebe M."/>
            <person name="Maruyama T."/>
            <person name="Minagawa J."/>
            <person name="Obokata J."/>
            <person name="Shigenobu S."/>
        </authorList>
    </citation>
    <scope>NUCLEOTIDE SEQUENCE [LARGE SCALE GENOMIC DNA]</scope>
</reference>
<evidence type="ECO:0000256" key="8">
    <source>
        <dbReference type="SAM" id="MobiDB-lite"/>
    </source>
</evidence>
<keyword evidence="3 10" id="KW-0732">Signal</keyword>
<feature type="signal peptide" evidence="10">
    <location>
        <begin position="1"/>
        <end position="32"/>
    </location>
</feature>
<protein>
    <submittedName>
        <fullName evidence="13">Interleukin-17 receptor D</fullName>
    </submittedName>
</protein>
<dbReference type="PANTHER" id="PTHR15583:SF7">
    <property type="entry name" value="INTERLEUKIN CYTOKINE RECEPTOR-RELATED PROTEIN 2"/>
    <property type="match status" value="1"/>
</dbReference>
<evidence type="ECO:0000259" key="12">
    <source>
        <dbReference type="Pfam" id="PF23608"/>
    </source>
</evidence>
<sequence>VALKQVERGKMAVLIFFVSSLFASLLTRSALSQPVPCTLKVFEGDSKDEIEGVCIQEFQTEDCKPFVESFNRSALPEGFALTHDDDSVQKPESIELTSRMTPYRYKDNIRYLIPGVNIVWTSPIANLNPWKWTPSLSLKVLNNGTLQVKISHSPRVFNLTQFQVQLVKYSYDQRNAFRAVYYTQPPGSNSPEGIVTFSNLETDQYRVVVHVLDPFPQIENKCLCWETEANNKRRCRLNCGSVGTRYVNVTGVALETITTPRTADTATTTKDLEPAPAPVKIRPEEGSASETSLIIGVTCAAVAFFGVMVAVFVVFRRKHSQKKNSGPILDSQQKPPSGPIVQGLKAKSVFIVSTEDNPAHTHMVEELAKFLKDCCMCHVFFPPWENMGSHYQDWFVWSRKTQDLANYILLVDSEGAENLMAVHKRTRGLNGPVTGGNRADVIFNLVVENFYLLPDAPKKTIILHYREKCGCSDHFSVPPKIRLPDAIPDLLRSIHNLNKEETEANMQCLPLSSNCYDKTKDEGHISKNLMSALEMLQQPSYTRMVSKVSADTGIGSDADATSNCSSMGPDEGSLIGFNAGEDVTEPPSSPVPDGDGSTIYTVASNYFNGGSERVPLEDIIETMAEPQSIVNPQHIVPLTLCADRLDEAIYSDGGNKVETGAELQDFFPPQSCLPQDPKSTFQDALWDINSITESSYNV</sequence>
<keyword evidence="14" id="KW-1185">Reference proteome</keyword>
<comment type="subcellular location">
    <subcellularLocation>
        <location evidence="1">Membrane</location>
        <topology evidence="1">Single-pass type I membrane protein</topology>
    </subcellularLocation>
</comment>
<evidence type="ECO:0000256" key="6">
    <source>
        <dbReference type="ARBA" id="ARBA00023170"/>
    </source>
</evidence>
<dbReference type="Proteomes" id="UP000762676">
    <property type="component" value="Unassembled WGS sequence"/>
</dbReference>
<name>A0AAV4ESB4_9GAST</name>
<dbReference type="PANTHER" id="PTHR15583">
    <property type="entry name" value="INTERLEUKIN-17 RECEPTOR"/>
    <property type="match status" value="1"/>
</dbReference>
<feature type="region of interest" description="Disordered" evidence="8">
    <location>
        <begin position="262"/>
        <end position="282"/>
    </location>
</feature>
<dbReference type="Pfam" id="PF23608">
    <property type="entry name" value="Ig_ILCR1"/>
    <property type="match status" value="1"/>
</dbReference>
<dbReference type="AlphaFoldDB" id="A0AAV4ESB4"/>
<comment type="caution">
    <text evidence="13">The sequence shown here is derived from an EMBL/GenBank/DDBJ whole genome shotgun (WGS) entry which is preliminary data.</text>
</comment>
<evidence type="ECO:0000256" key="3">
    <source>
        <dbReference type="ARBA" id="ARBA00022729"/>
    </source>
</evidence>
<keyword evidence="7" id="KW-0325">Glycoprotein</keyword>
<evidence type="ECO:0000256" key="7">
    <source>
        <dbReference type="ARBA" id="ARBA00023180"/>
    </source>
</evidence>
<dbReference type="InterPro" id="IPR039465">
    <property type="entry name" value="IL-17_rcpt-like"/>
</dbReference>
<dbReference type="GO" id="GO:0016020">
    <property type="term" value="C:membrane"/>
    <property type="evidence" value="ECO:0007669"/>
    <property type="project" value="UniProtKB-SubCell"/>
</dbReference>